<gene>
    <name evidence="2" type="ORF">OXX778_LOCUS16104</name>
</gene>
<feature type="domain" description="Helix-turn-helix" evidence="1">
    <location>
        <begin position="168"/>
        <end position="226"/>
    </location>
</feature>
<evidence type="ECO:0000313" key="2">
    <source>
        <dbReference type="EMBL" id="CAF0994859.1"/>
    </source>
</evidence>
<comment type="caution">
    <text evidence="2">The sequence shown here is derived from an EMBL/GenBank/DDBJ whole genome shotgun (WGS) entry which is preliminary data.</text>
</comment>
<evidence type="ECO:0000313" key="3">
    <source>
        <dbReference type="Proteomes" id="UP000663879"/>
    </source>
</evidence>
<dbReference type="Pfam" id="PF26215">
    <property type="entry name" value="HTH_animal"/>
    <property type="match status" value="1"/>
</dbReference>
<dbReference type="PANTHER" id="PTHR21301:SF10">
    <property type="entry name" value="REVERSE TRANSCRIPTASE DOMAIN-CONTAINING PROTEIN"/>
    <property type="match status" value="1"/>
</dbReference>
<proteinExistence type="predicted"/>
<name>A0A814GBL0_9BILA</name>
<sequence>MYPNIPLDELVDSNIRCINQHPSTRLSNKNIFYKPELVKRLLELILYNNYFQFNGKFYYQKHGIAMGTPCACSTSDIFICEWIEEAFELFDLLPTFYKQYRDDGFGIWPHGLDKLVLFVETLNLFHPTLKFTLTHGRELNYLDLNIRINKSGQIHTETYYKPTDSFAYLHADSNHPQHCMQNIGLSQAIRHIRNCSTFSSYQFHTHFLKHNLIRKGYPPHLISRKIAKIKYNQRPNLLKYKKTKRLTRTPLILTFNNNMPPIKQIVKHVTDDLLDEDTFKAIGTYPIIGYRIQKSTGARIIRAKS</sequence>
<dbReference type="PANTHER" id="PTHR21301">
    <property type="entry name" value="REVERSE TRANSCRIPTASE"/>
    <property type="match status" value="1"/>
</dbReference>
<protein>
    <recommendedName>
        <fullName evidence="1">Helix-turn-helix domain-containing protein</fullName>
    </recommendedName>
</protein>
<accession>A0A814GBL0</accession>
<dbReference type="EMBL" id="CAJNOC010003717">
    <property type="protein sequence ID" value="CAF0994859.1"/>
    <property type="molecule type" value="Genomic_DNA"/>
</dbReference>
<evidence type="ECO:0000259" key="1">
    <source>
        <dbReference type="Pfam" id="PF26215"/>
    </source>
</evidence>
<keyword evidence="3" id="KW-1185">Reference proteome</keyword>
<reference evidence="2" key="1">
    <citation type="submission" date="2021-02" db="EMBL/GenBank/DDBJ databases">
        <authorList>
            <person name="Nowell W R."/>
        </authorList>
    </citation>
    <scope>NUCLEOTIDE SEQUENCE</scope>
    <source>
        <strain evidence="2">Ploen Becks lab</strain>
    </source>
</reference>
<dbReference type="AlphaFoldDB" id="A0A814GBL0"/>
<dbReference type="Proteomes" id="UP000663879">
    <property type="component" value="Unassembled WGS sequence"/>
</dbReference>
<organism evidence="2 3">
    <name type="scientific">Brachionus calyciflorus</name>
    <dbReference type="NCBI Taxonomy" id="104777"/>
    <lineage>
        <taxon>Eukaryota</taxon>
        <taxon>Metazoa</taxon>
        <taxon>Spiralia</taxon>
        <taxon>Gnathifera</taxon>
        <taxon>Rotifera</taxon>
        <taxon>Eurotatoria</taxon>
        <taxon>Monogononta</taxon>
        <taxon>Pseudotrocha</taxon>
        <taxon>Ploima</taxon>
        <taxon>Brachionidae</taxon>
        <taxon>Brachionus</taxon>
    </lineage>
</organism>
<dbReference type="OrthoDB" id="6137369at2759"/>
<dbReference type="InterPro" id="IPR058912">
    <property type="entry name" value="HTH_animal"/>
</dbReference>